<proteinExistence type="predicted"/>
<evidence type="ECO:0000313" key="2">
    <source>
        <dbReference type="WBParaSite" id="ES5_v2.g8271.t1"/>
    </source>
</evidence>
<sequence>MTRVHPTSEAAVDVSYQAKKVDVNSLQEVAFSPPAYDDEDEDAPKILYEPSLAEKIINLLLCRTDLATQKLEHRPVSLKGLFRYAKPFDILLMFLGLLCAIAAGIAQPVLALISGRITNVLITYPPGTPQFRPKAYENVYIFTGLGIVCSLVNFFQYFCFQTVCNRIIAKLRYKYVASIIRQNAGWFDKNHSGTLTTTLNDNVERIREGIGEKLGLLLRGAAMYVAALIISFIYEWRLSLLMLGVAPVTCVVMSFLSQKMGSTTIKELGGLGKAGAIAEESVLGVRTVQAFNGQPEMVDRYRAELNKGKKFGIEKGYWAGFLGGLFFFFLFAFLGAGILYGAYLLKVGIFTNPGDVFICVMSQLLGAYFLGLISPHLMVLLNARVAAAAIYETIDRRPKIDAYSKTGERLSNPVGLVEFKNVHFRYPTRKNAKVLNGLTLTIKPGQTVALVGHSGCGKSTSVGLLTRLYEPEAGSVTIDGVDVRKLNIEHLRHVVGIVQQEPILFNDTIAENLRMGFPECTRERMVEVCKMANAHDFVQTLPKGYDTLIGDGGVQLSGGQKQRIAIARTLARDPKVLLLDEATSALDAQSESIVQSALDNAAKGRSTIVIAHRLSTIRNADKIVVFEKGEIAEQGTHHELVALGGRYADLVKAQQFLVEDGDEAEEEIELETAFPEKRIPTYDFPPDTSILPAKQYDDISRKSSSAGGSVYGREAFIRGASINDSISRRQHQIPLSSLDAFGKSPDDINPHVNVVATMEDDNANANYNIGTVYKNAHGQYLTLTLGFICATIRGLELPGLALAFTYVFSSFEYLPTDPGRMMNRCVRALGIFLGIGAGTFVFQILSSVFFAYTSENVILNLRVAAFRNILYQDAGYFDNPTHTAGKLITRLASDAPNVKAVVDSRMLQVIYGCTAVVVSIIIGFIYAWQVTLLGIAMLIILATAQLFLAHVVMKTNMKLAQTDEAGRIAIEIIENVRTIQLLTREDFFNHRYKKASKKQKRTENVKCYYESSNNALTQSFLFYMLAVCYALGIHIISVQQKSASDTFQAVTVMLLASVAIMNSASYFPEFVKANSSAKLLFAMIFRRPITGDSSVGERAEIRGNIFFENVKFTYPQKPNQPVMVDLNFTAIRGQTVALVGPSGTGKSTIISMLERFYDVTGGHLRIDGKDVRQLSLDHLRTQMALVGQEPRLFAGTIRDNVCFGVKGQVTEEQIQNALTLANAQRFISNLPAGIDTEVGEKGTQMSGGQKQRIAIARALVRDPKILLLDEATSALDSESERAVQEALDKAREGRTCITIAHRLSSIQNSDVILYIENGRVEESGSHNALMARKGKYFELIKKQDLNG</sequence>
<protein>
    <submittedName>
        <fullName evidence="2">p-glycoprotein</fullName>
    </submittedName>
</protein>
<name>A0AC34GU71_9BILA</name>
<organism evidence="1 2">
    <name type="scientific">Panagrolaimus sp. ES5</name>
    <dbReference type="NCBI Taxonomy" id="591445"/>
    <lineage>
        <taxon>Eukaryota</taxon>
        <taxon>Metazoa</taxon>
        <taxon>Ecdysozoa</taxon>
        <taxon>Nematoda</taxon>
        <taxon>Chromadorea</taxon>
        <taxon>Rhabditida</taxon>
        <taxon>Tylenchina</taxon>
        <taxon>Panagrolaimomorpha</taxon>
        <taxon>Panagrolaimoidea</taxon>
        <taxon>Panagrolaimidae</taxon>
        <taxon>Panagrolaimus</taxon>
    </lineage>
</organism>
<dbReference type="Proteomes" id="UP000887579">
    <property type="component" value="Unplaced"/>
</dbReference>
<dbReference type="WBParaSite" id="ES5_v2.g8271.t1">
    <property type="protein sequence ID" value="ES5_v2.g8271.t1"/>
    <property type="gene ID" value="ES5_v2.g8271"/>
</dbReference>
<accession>A0AC34GU71</accession>
<evidence type="ECO:0000313" key="1">
    <source>
        <dbReference type="Proteomes" id="UP000887579"/>
    </source>
</evidence>
<reference evidence="2" key="1">
    <citation type="submission" date="2022-11" db="UniProtKB">
        <authorList>
            <consortium name="WormBaseParasite"/>
        </authorList>
    </citation>
    <scope>IDENTIFICATION</scope>
</reference>